<keyword evidence="3" id="KW-0998">Cell outer membrane</keyword>
<name>A0A373FRI2_COMTE</name>
<feature type="region of interest" description="Disordered" evidence="5">
    <location>
        <begin position="362"/>
        <end position="386"/>
    </location>
</feature>
<feature type="compositionally biased region" description="Low complexity" evidence="5">
    <location>
        <begin position="259"/>
        <end position="271"/>
    </location>
</feature>
<dbReference type="GO" id="GO:0009279">
    <property type="term" value="C:cell outer membrane"/>
    <property type="evidence" value="ECO:0007669"/>
    <property type="project" value="UniProtKB-SubCell"/>
</dbReference>
<dbReference type="InterPro" id="IPR006664">
    <property type="entry name" value="OMP_bac"/>
</dbReference>
<reference evidence="7 8" key="1">
    <citation type="submission" date="2018-08" db="EMBL/GenBank/DDBJ databases">
        <title>Comamonas testosteroni strain SWCO2.</title>
        <authorList>
            <person name="Jiang N."/>
            <person name="Zhang X.Z."/>
        </authorList>
    </citation>
    <scope>NUCLEOTIDE SEQUENCE [LARGE SCALE GENOMIC DNA]</scope>
    <source>
        <strain evidence="7 8">SWCO2</strain>
    </source>
</reference>
<keyword evidence="2 4" id="KW-0472">Membrane</keyword>
<dbReference type="InterPro" id="IPR045372">
    <property type="entry name" value="YidB"/>
</dbReference>
<dbReference type="OrthoDB" id="9795283at2"/>
<evidence type="ECO:0000256" key="5">
    <source>
        <dbReference type="SAM" id="MobiDB-lite"/>
    </source>
</evidence>
<feature type="compositionally biased region" description="Pro residues" evidence="5">
    <location>
        <begin position="232"/>
        <end position="258"/>
    </location>
</feature>
<dbReference type="PROSITE" id="PS51123">
    <property type="entry name" value="OMPA_2"/>
    <property type="match status" value="1"/>
</dbReference>
<evidence type="ECO:0000256" key="3">
    <source>
        <dbReference type="ARBA" id="ARBA00023237"/>
    </source>
</evidence>
<organism evidence="7 8">
    <name type="scientific">Comamonas testosteroni</name>
    <name type="common">Pseudomonas testosteroni</name>
    <dbReference type="NCBI Taxonomy" id="285"/>
    <lineage>
        <taxon>Bacteria</taxon>
        <taxon>Pseudomonadati</taxon>
        <taxon>Pseudomonadota</taxon>
        <taxon>Betaproteobacteria</taxon>
        <taxon>Burkholderiales</taxon>
        <taxon>Comamonadaceae</taxon>
        <taxon>Comamonas</taxon>
    </lineage>
</organism>
<protein>
    <submittedName>
        <fullName evidence="7">DUF937 domain-containing protein</fullName>
    </submittedName>
</protein>
<dbReference type="SUPFAM" id="SSF140804">
    <property type="entry name" value="YidB-like"/>
    <property type="match status" value="1"/>
</dbReference>
<dbReference type="Gene3D" id="3.30.1330.60">
    <property type="entry name" value="OmpA-like domain"/>
    <property type="match status" value="1"/>
</dbReference>
<sequence length="386" mass="37785">MLDTLIRDVGTRLGLGDQAQPLVEMVTGLIANPATGGLSGFLDKFRNAGLGSMVQSWLGSSSTPEVPTHEQLESVLGEGENTGGGLLSRVASSLGLPYGKAATAVAALIPMLVSRMTPRGTVPATLPAEFGDLLQGGLSRLGVGGAGAAISAAAASVVSGATSAASTTAAGVSNAASGVSNAARSASASAASAAQALPDSSGGIGKWLPWLIGALVVIFGISYCSKNKSADAPPPAPTATPAPAPAPTPAPEPAPAPAPAAATPAAAPEGAAVVDGAEQGVPTLRVFFDSGKTDVAAEFAGKSKALVDYLAANADAKAVISGFNDPTGDPAKNAELSKQRAQAVQSALVAAGVAADRTLLEKPADTTPDAAASNAAARRVDVTVRK</sequence>
<dbReference type="PANTHER" id="PTHR30329">
    <property type="entry name" value="STATOR ELEMENT OF FLAGELLAR MOTOR COMPLEX"/>
    <property type="match status" value="1"/>
</dbReference>
<gene>
    <name evidence="7" type="ORF">DZC30_03195</name>
</gene>
<dbReference type="PANTHER" id="PTHR30329:SF21">
    <property type="entry name" value="LIPOPROTEIN YIAD-RELATED"/>
    <property type="match status" value="1"/>
</dbReference>
<accession>A0A373FRI2</accession>
<evidence type="ECO:0000256" key="4">
    <source>
        <dbReference type="PROSITE-ProRule" id="PRU00473"/>
    </source>
</evidence>
<comment type="subcellular location">
    <subcellularLocation>
        <location evidence="1">Cell outer membrane</location>
    </subcellularLocation>
</comment>
<dbReference type="Gene3D" id="1.10.10.690">
    <property type="entry name" value="YidB-like"/>
    <property type="match status" value="1"/>
</dbReference>
<dbReference type="InterPro" id="IPR027405">
    <property type="entry name" value="YidB-like"/>
</dbReference>
<evidence type="ECO:0000256" key="2">
    <source>
        <dbReference type="ARBA" id="ARBA00023136"/>
    </source>
</evidence>
<dbReference type="InterPro" id="IPR006665">
    <property type="entry name" value="OmpA-like"/>
</dbReference>
<keyword evidence="8" id="KW-1185">Reference proteome</keyword>
<evidence type="ECO:0000313" key="8">
    <source>
        <dbReference type="Proteomes" id="UP000261948"/>
    </source>
</evidence>
<feature type="compositionally biased region" description="Low complexity" evidence="5">
    <location>
        <begin position="365"/>
        <end position="377"/>
    </location>
</feature>
<feature type="region of interest" description="Disordered" evidence="5">
    <location>
        <begin position="230"/>
        <end position="271"/>
    </location>
</feature>
<feature type="domain" description="OmpA-like" evidence="6">
    <location>
        <begin position="275"/>
        <end position="386"/>
    </location>
</feature>
<dbReference type="AlphaFoldDB" id="A0A373FRI2"/>
<dbReference type="SUPFAM" id="SSF103088">
    <property type="entry name" value="OmpA-like"/>
    <property type="match status" value="1"/>
</dbReference>
<dbReference type="EMBL" id="QURR01000002">
    <property type="protein sequence ID" value="RGE46781.1"/>
    <property type="molecule type" value="Genomic_DNA"/>
</dbReference>
<dbReference type="PRINTS" id="PR01021">
    <property type="entry name" value="OMPADOMAIN"/>
</dbReference>
<evidence type="ECO:0000256" key="1">
    <source>
        <dbReference type="ARBA" id="ARBA00004442"/>
    </source>
</evidence>
<dbReference type="Pfam" id="PF00691">
    <property type="entry name" value="OmpA"/>
    <property type="match status" value="1"/>
</dbReference>
<dbReference type="InterPro" id="IPR036737">
    <property type="entry name" value="OmpA-like_sf"/>
</dbReference>
<comment type="caution">
    <text evidence="7">The sequence shown here is derived from an EMBL/GenBank/DDBJ whole genome shotgun (WGS) entry which is preliminary data.</text>
</comment>
<proteinExistence type="predicted"/>
<dbReference type="Proteomes" id="UP000261948">
    <property type="component" value="Unassembled WGS sequence"/>
</dbReference>
<evidence type="ECO:0000313" key="7">
    <source>
        <dbReference type="EMBL" id="RGE46781.1"/>
    </source>
</evidence>
<dbReference type="InterPro" id="IPR050330">
    <property type="entry name" value="Bact_OuterMem_StrucFunc"/>
</dbReference>
<dbReference type="Pfam" id="PF20159">
    <property type="entry name" value="YidB"/>
    <property type="match status" value="1"/>
</dbReference>
<dbReference type="CDD" id="cd07185">
    <property type="entry name" value="OmpA_C-like"/>
    <property type="match status" value="1"/>
</dbReference>
<evidence type="ECO:0000259" key="6">
    <source>
        <dbReference type="PROSITE" id="PS51123"/>
    </source>
</evidence>